<comment type="caution">
    <text evidence="8">The sequence shown here is derived from an EMBL/GenBank/DDBJ whole genome shotgun (WGS) entry which is preliminary data.</text>
</comment>
<evidence type="ECO:0000313" key="9">
    <source>
        <dbReference type="Proteomes" id="UP001161017"/>
    </source>
</evidence>
<feature type="compositionally biased region" description="Low complexity" evidence="6">
    <location>
        <begin position="341"/>
        <end position="352"/>
    </location>
</feature>
<evidence type="ECO:0000259" key="7">
    <source>
        <dbReference type="PROSITE" id="PS51230"/>
    </source>
</evidence>
<reference evidence="8" key="1">
    <citation type="journal article" date="2023" name="Genome Biol. Evol.">
        <title>First Whole Genome Sequence and Flow Cytometry Genome Size Data for the Lichen-Forming Fungus Ramalina farinacea (Ascomycota).</title>
        <authorList>
            <person name="Llewellyn T."/>
            <person name="Mian S."/>
            <person name="Hill R."/>
            <person name="Leitch I.J."/>
            <person name="Gaya E."/>
        </authorList>
    </citation>
    <scope>NUCLEOTIDE SEQUENCE</scope>
    <source>
        <strain evidence="8">LIQ254RAFAR</strain>
    </source>
</reference>
<feature type="compositionally biased region" description="Gly residues" evidence="6">
    <location>
        <begin position="112"/>
        <end position="125"/>
    </location>
</feature>
<evidence type="ECO:0000256" key="4">
    <source>
        <dbReference type="ARBA" id="ARBA00023212"/>
    </source>
</evidence>
<name>A0AA43QVK4_9LECA</name>
<evidence type="ECO:0000256" key="1">
    <source>
        <dbReference type="ARBA" id="ARBA00004245"/>
    </source>
</evidence>
<dbReference type="InterPro" id="IPR036133">
    <property type="entry name" value="EB1_C_sf"/>
</dbReference>
<dbReference type="GO" id="GO:0008017">
    <property type="term" value="F:microtubule binding"/>
    <property type="evidence" value="ECO:0007669"/>
    <property type="project" value="InterPro"/>
</dbReference>
<dbReference type="SUPFAM" id="SSF140612">
    <property type="entry name" value="EB1 dimerisation domain-like"/>
    <property type="match status" value="1"/>
</dbReference>
<gene>
    <name evidence="8" type="primary">BIM1_1</name>
    <name evidence="8" type="ORF">OHK93_005015</name>
</gene>
<dbReference type="InterPro" id="IPR004953">
    <property type="entry name" value="EB1_C"/>
</dbReference>
<dbReference type="PANTHER" id="PTHR10623">
    <property type="entry name" value="MICROTUBULE-ASSOCIATED PROTEIN RP/EB FAMILY MEMBER"/>
    <property type="match status" value="1"/>
</dbReference>
<keyword evidence="3 5" id="KW-0493">Microtubule</keyword>
<feature type="region of interest" description="Disordered" evidence="6">
    <location>
        <begin position="47"/>
        <end position="131"/>
    </location>
</feature>
<dbReference type="Pfam" id="PF03271">
    <property type="entry name" value="EB1"/>
    <property type="match status" value="1"/>
</dbReference>
<dbReference type="PROSITE" id="PS51230">
    <property type="entry name" value="EB1_C"/>
    <property type="match status" value="1"/>
</dbReference>
<keyword evidence="2" id="KW-0963">Cytoplasm</keyword>
<feature type="compositionally biased region" description="Low complexity" evidence="6">
    <location>
        <begin position="534"/>
        <end position="553"/>
    </location>
</feature>
<sequence>MHDLFVRYVTLKFLTKSTVKVSLPRILPSMTLKDLFNKFAPKMSVKTFNPSAPVKSPAPQSKQSPNEQPSEQSPKKPSPKRAPPQEERTQICPAPLVSPPPQPAAPAVRPGGRIGGSGGGRGGGAASAAVANENDQLKQTVKGLERERDFYINKLRDIELLIQHAMENEPQVEGEEEGCFVKMIQQILYSTEIHNQHPPEIADPDRPSQPFADQRFHPPLRRLETHVASLDLFSGGVGALTGRVTLLKIDVLEGDGEVHKKEVEVIDSLVAQLLFADGFDVGVVVEGVPEFGVADDSPTFLGIPIPRNKALSPKYLDMDNEVCVNETSWNEDPKAKGSDASPTPSHTTQSSHNNGGQTGIQQNLEGQQDPVPADIVPAPLPSSSQSTQPDPILLLPLPQSQEHDGASVKSEAGAEEQEESLGNERLAAEQPTLLATPAGHDHADQPRLPDKVEFHNETRAVSKALRPSRAVPQPQRNLENTSADVMPGTAASSRKAVKHKSSIPIPISSPRRRRASPNTGGGARSRGSPGVDEAASTPDDPPLAALAAATDATSPEHDPQAIASAAPAPSSSSSPEAAPETPQPTDPSSDDREDRNESSGTTLETLLQEFDFAGQRVQIATETRPEDEKRIEQEMLEEDCLAGTACGQVKPIRIYGTEAWYQADRLKIWVGYNRHLSLWTCRYPRDFPKGYVLVGGMTEEQVRQRGVDRKHKDMVDVW</sequence>
<evidence type="ECO:0000256" key="3">
    <source>
        <dbReference type="ARBA" id="ARBA00022701"/>
    </source>
</evidence>
<feature type="domain" description="EB1 C-terminal" evidence="7">
    <location>
        <begin position="119"/>
        <end position="197"/>
    </location>
</feature>
<feature type="compositionally biased region" description="Low complexity" evidence="6">
    <location>
        <begin position="389"/>
        <end position="398"/>
    </location>
</feature>
<dbReference type="Gene3D" id="1.20.5.1430">
    <property type="match status" value="1"/>
</dbReference>
<evidence type="ECO:0000256" key="5">
    <source>
        <dbReference type="PROSITE-ProRule" id="PRU00576"/>
    </source>
</evidence>
<feature type="compositionally biased region" description="Polar residues" evidence="6">
    <location>
        <begin position="353"/>
        <end position="366"/>
    </location>
</feature>
<proteinExistence type="predicted"/>
<dbReference type="Proteomes" id="UP001161017">
    <property type="component" value="Unassembled WGS sequence"/>
</dbReference>
<keyword evidence="4" id="KW-0206">Cytoskeleton</keyword>
<feature type="region of interest" description="Disordered" evidence="6">
    <location>
        <begin position="329"/>
        <end position="600"/>
    </location>
</feature>
<feature type="compositionally biased region" description="Polar residues" evidence="6">
    <location>
        <begin position="474"/>
        <end position="483"/>
    </location>
</feature>
<evidence type="ECO:0000313" key="8">
    <source>
        <dbReference type="EMBL" id="MDI1493227.1"/>
    </source>
</evidence>
<dbReference type="AlphaFoldDB" id="A0AA43QVK4"/>
<protein>
    <submittedName>
        <fullName evidence="8">Microtubule integrity protein mal3</fullName>
    </submittedName>
</protein>
<dbReference type="InterPro" id="IPR027328">
    <property type="entry name" value="MAPRE"/>
</dbReference>
<dbReference type="EMBL" id="JAPUFD010000024">
    <property type="protein sequence ID" value="MDI1493227.1"/>
    <property type="molecule type" value="Genomic_DNA"/>
</dbReference>
<feature type="compositionally biased region" description="Low complexity" evidence="6">
    <location>
        <begin position="560"/>
        <end position="580"/>
    </location>
</feature>
<evidence type="ECO:0000256" key="2">
    <source>
        <dbReference type="ARBA" id="ARBA00022490"/>
    </source>
</evidence>
<evidence type="ECO:0000256" key="6">
    <source>
        <dbReference type="SAM" id="MobiDB-lite"/>
    </source>
</evidence>
<feature type="compositionally biased region" description="Basic and acidic residues" evidence="6">
    <location>
        <begin position="439"/>
        <end position="460"/>
    </location>
</feature>
<keyword evidence="9" id="KW-1185">Reference proteome</keyword>
<comment type="subcellular location">
    <subcellularLocation>
        <location evidence="1">Cytoplasm</location>
        <location evidence="1">Cytoskeleton</location>
    </subcellularLocation>
</comment>
<accession>A0AA43QVK4</accession>
<dbReference type="GO" id="GO:0005874">
    <property type="term" value="C:microtubule"/>
    <property type="evidence" value="ECO:0007669"/>
    <property type="project" value="UniProtKB-KW"/>
</dbReference>
<organism evidence="8 9">
    <name type="scientific">Ramalina farinacea</name>
    <dbReference type="NCBI Taxonomy" id="258253"/>
    <lineage>
        <taxon>Eukaryota</taxon>
        <taxon>Fungi</taxon>
        <taxon>Dikarya</taxon>
        <taxon>Ascomycota</taxon>
        <taxon>Pezizomycotina</taxon>
        <taxon>Lecanoromycetes</taxon>
        <taxon>OSLEUM clade</taxon>
        <taxon>Lecanoromycetidae</taxon>
        <taxon>Lecanorales</taxon>
        <taxon>Lecanorineae</taxon>
        <taxon>Ramalinaceae</taxon>
        <taxon>Ramalina</taxon>
    </lineage>
</organism>